<dbReference type="PANTHER" id="PTHR32295">
    <property type="entry name" value="IQ-DOMAIN 5-RELATED"/>
    <property type="match status" value="1"/>
</dbReference>
<sequence>MGASSKFFKSLISGKRGGGASGAVSAAPVITKAQPETKALSTTASEKGVSERAPSERSVQSDREDIVNSQVPPKKLQGEKSNEKIHKRWTLWRHASENDQEPDQDVMSTGPVMSSYSQEFKMEQVQVMIDETVGTESPSTNSHSIVVAEWAAIRIQTAFRGFLARRALRALKGLVRLQALVRGHTVRRQAAITLRCMQALVRVQARVRARRVRMSQQGLAVQRTISHRRLIEAQLRESELGWCASSRTKQDLQAKLQQKQEGLMKRERARAYANSQQWRPESHGGSSQVYFNNEDDKPHWGWSWLERWMAARPWENRPLKDAQGQLPTKAAAENQDNRTSQSGMDDSPTHSQALHLSFDNNSKHTSPITSTLIQLQRQQRKMLRGCNGQAESDASSLPRSNSNTPSHSENLHFPAVRRSGYMAATKSAQAKVRAHSNPKQRASDDEVQSKVKKRTSLPKRESRDSSRSAMVSVSPNASQATSRKPSSRGDRSQNSGENGPQPSHKPASRRSDASSSFMPTRTSTRHSPGVFMSDSYNMDRDSRKASDILSSAYKSGGGSQKAPGNFMHQSYNLGRPSRRHEDFTISSYHHDRPRRSAETRQSNLESSTKEDDFLAHYITQERSTSRKDILSQSLNFERTVPKNPSLNSATTDSILQHNHRSIQQPRPLRRRGEFSRNNRPSTRAGDFVNQAHQFNRPPMGQSADFPSANGDFRKS</sequence>
<proteinExistence type="inferred from homology"/>
<feature type="compositionally biased region" description="Polar residues" evidence="4">
    <location>
        <begin position="273"/>
        <end position="291"/>
    </location>
</feature>
<dbReference type="PROSITE" id="PS50096">
    <property type="entry name" value="IQ"/>
    <property type="match status" value="2"/>
</dbReference>
<feature type="compositionally biased region" description="Polar residues" evidence="4">
    <location>
        <begin position="389"/>
        <end position="408"/>
    </location>
</feature>
<dbReference type="EnsemblPlants" id="Pp3c22_12150V3.3">
    <property type="protein sequence ID" value="Pp3c22_12150V3.3"/>
    <property type="gene ID" value="Pp3c22_12150"/>
</dbReference>
<dbReference type="GO" id="GO:0005516">
    <property type="term" value="F:calmodulin binding"/>
    <property type="evidence" value="ECO:0007669"/>
    <property type="project" value="UniProtKB-KW"/>
</dbReference>
<dbReference type="FunCoup" id="A0A7I4C8D1">
    <property type="interactions" value="1468"/>
</dbReference>
<reference evidence="6 7" key="2">
    <citation type="journal article" date="2018" name="Plant J.">
        <title>The Physcomitrella patens chromosome-scale assembly reveals moss genome structure and evolution.</title>
        <authorList>
            <person name="Lang D."/>
            <person name="Ullrich K.K."/>
            <person name="Murat F."/>
            <person name="Fuchs J."/>
            <person name="Jenkins J."/>
            <person name="Haas F.B."/>
            <person name="Piednoel M."/>
            <person name="Gundlach H."/>
            <person name="Van Bel M."/>
            <person name="Meyberg R."/>
            <person name="Vives C."/>
            <person name="Morata J."/>
            <person name="Symeonidi A."/>
            <person name="Hiss M."/>
            <person name="Muchero W."/>
            <person name="Kamisugi Y."/>
            <person name="Saleh O."/>
            <person name="Blanc G."/>
            <person name="Decker E.L."/>
            <person name="van Gessel N."/>
            <person name="Grimwood J."/>
            <person name="Hayes R.D."/>
            <person name="Graham S.W."/>
            <person name="Gunter L.E."/>
            <person name="McDaniel S.F."/>
            <person name="Hoernstein S.N.W."/>
            <person name="Larsson A."/>
            <person name="Li F.W."/>
            <person name="Perroud P.F."/>
            <person name="Phillips J."/>
            <person name="Ranjan P."/>
            <person name="Rokshar D.S."/>
            <person name="Rothfels C.J."/>
            <person name="Schneider L."/>
            <person name="Shu S."/>
            <person name="Stevenson D.W."/>
            <person name="Thummler F."/>
            <person name="Tillich M."/>
            <person name="Villarreal Aguilar J.C."/>
            <person name="Widiez T."/>
            <person name="Wong G.K."/>
            <person name="Wymore A."/>
            <person name="Zhang Y."/>
            <person name="Zimmer A.D."/>
            <person name="Quatrano R.S."/>
            <person name="Mayer K.F.X."/>
            <person name="Goodstein D."/>
            <person name="Casacuberta J.M."/>
            <person name="Vandepoele K."/>
            <person name="Reski R."/>
            <person name="Cuming A.C."/>
            <person name="Tuskan G.A."/>
            <person name="Maumus F."/>
            <person name="Salse J."/>
            <person name="Schmutz J."/>
            <person name="Rensing S.A."/>
        </authorList>
    </citation>
    <scope>NUCLEOTIDE SEQUENCE [LARGE SCALE GENOMIC DNA]</scope>
    <source>
        <strain evidence="6 7">cv. Gransden 2004</strain>
    </source>
</reference>
<feature type="compositionally biased region" description="Polar residues" evidence="4">
    <location>
        <begin position="639"/>
        <end position="664"/>
    </location>
</feature>
<feature type="domain" description="DUF4005" evidence="5">
    <location>
        <begin position="392"/>
        <end position="470"/>
    </location>
</feature>
<dbReference type="AlphaFoldDB" id="A0A7I4C8D1"/>
<dbReference type="GeneID" id="112275341"/>
<evidence type="ECO:0000313" key="6">
    <source>
        <dbReference type="EnsemblPlants" id="Pp3c22_12150V3.3"/>
    </source>
</evidence>
<dbReference type="RefSeq" id="XP_024361404.1">
    <property type="nucleotide sequence ID" value="XM_024505636.2"/>
</dbReference>
<protein>
    <recommendedName>
        <fullName evidence="5">DUF4005 domain-containing protein</fullName>
    </recommendedName>
</protein>
<organism evidence="6 7">
    <name type="scientific">Physcomitrium patens</name>
    <name type="common">Spreading-leaved earth moss</name>
    <name type="synonym">Physcomitrella patens</name>
    <dbReference type="NCBI Taxonomy" id="3218"/>
    <lineage>
        <taxon>Eukaryota</taxon>
        <taxon>Viridiplantae</taxon>
        <taxon>Streptophyta</taxon>
        <taxon>Embryophyta</taxon>
        <taxon>Bryophyta</taxon>
        <taxon>Bryophytina</taxon>
        <taxon>Bryopsida</taxon>
        <taxon>Funariidae</taxon>
        <taxon>Funariales</taxon>
        <taxon>Funariaceae</taxon>
        <taxon>Physcomitrium</taxon>
    </lineage>
</organism>
<dbReference type="EMBL" id="ABEU02000022">
    <property type="status" value="NOT_ANNOTATED_CDS"/>
    <property type="molecule type" value="Genomic_DNA"/>
</dbReference>
<evidence type="ECO:0000256" key="3">
    <source>
        <dbReference type="ARBA" id="ARBA00024378"/>
    </source>
</evidence>
<gene>
    <name evidence="6" type="primary">LOC112275341</name>
</gene>
<dbReference type="Pfam" id="PF00612">
    <property type="entry name" value="IQ"/>
    <property type="match status" value="1"/>
</dbReference>
<feature type="region of interest" description="Disordered" evidence="4">
    <location>
        <begin position="550"/>
        <end position="608"/>
    </location>
</feature>
<feature type="compositionally biased region" description="Polar residues" evidence="4">
    <location>
        <begin position="513"/>
        <end position="526"/>
    </location>
</feature>
<dbReference type="InterPro" id="IPR000048">
    <property type="entry name" value="IQ_motif_EF-hand-BS"/>
</dbReference>
<feature type="region of interest" description="Disordered" evidence="4">
    <location>
        <begin position="1"/>
        <end position="83"/>
    </location>
</feature>
<dbReference type="Gramene" id="Pp3c22_12150V3.3">
    <property type="protein sequence ID" value="Pp3c22_12150V3.3"/>
    <property type="gene ID" value="Pp3c22_12150"/>
</dbReference>
<feature type="compositionally biased region" description="Polar residues" evidence="4">
    <location>
        <begin position="467"/>
        <end position="484"/>
    </location>
</feature>
<feature type="compositionally biased region" description="Polar residues" evidence="4">
    <location>
        <begin position="492"/>
        <end position="501"/>
    </location>
</feature>
<dbReference type="Proteomes" id="UP000006727">
    <property type="component" value="Chromosome 22"/>
</dbReference>
<keyword evidence="7" id="KW-1185">Reference proteome</keyword>
<comment type="similarity">
    <text evidence="2">Belongs to the IQD family.</text>
</comment>
<feature type="compositionally biased region" description="Polar residues" evidence="4">
    <location>
        <begin position="337"/>
        <end position="377"/>
    </location>
</feature>
<feature type="region of interest" description="Disordered" evidence="4">
    <location>
        <begin position="320"/>
        <end position="538"/>
    </location>
</feature>
<reference evidence="6 7" key="1">
    <citation type="journal article" date="2008" name="Science">
        <title>The Physcomitrella genome reveals evolutionary insights into the conquest of land by plants.</title>
        <authorList>
            <person name="Rensing S."/>
            <person name="Lang D."/>
            <person name="Zimmer A."/>
            <person name="Terry A."/>
            <person name="Salamov A."/>
            <person name="Shapiro H."/>
            <person name="Nishiyama T."/>
            <person name="Perroud P.-F."/>
            <person name="Lindquist E."/>
            <person name="Kamisugi Y."/>
            <person name="Tanahashi T."/>
            <person name="Sakakibara K."/>
            <person name="Fujita T."/>
            <person name="Oishi K."/>
            <person name="Shin-I T."/>
            <person name="Kuroki Y."/>
            <person name="Toyoda A."/>
            <person name="Suzuki Y."/>
            <person name="Hashimoto A."/>
            <person name="Yamaguchi K."/>
            <person name="Sugano A."/>
            <person name="Kohara Y."/>
            <person name="Fujiyama A."/>
            <person name="Anterola A."/>
            <person name="Aoki S."/>
            <person name="Ashton N."/>
            <person name="Barbazuk W.B."/>
            <person name="Barker E."/>
            <person name="Bennetzen J."/>
            <person name="Bezanilla M."/>
            <person name="Blankenship R."/>
            <person name="Cho S.H."/>
            <person name="Dutcher S."/>
            <person name="Estelle M."/>
            <person name="Fawcett J.A."/>
            <person name="Gundlach H."/>
            <person name="Hanada K."/>
            <person name="Heyl A."/>
            <person name="Hicks K.A."/>
            <person name="Hugh J."/>
            <person name="Lohr M."/>
            <person name="Mayer K."/>
            <person name="Melkozernov A."/>
            <person name="Murata T."/>
            <person name="Nelson D."/>
            <person name="Pils B."/>
            <person name="Prigge M."/>
            <person name="Reiss B."/>
            <person name="Renner T."/>
            <person name="Rombauts S."/>
            <person name="Rushton P."/>
            <person name="Sanderfoot A."/>
            <person name="Schween G."/>
            <person name="Shiu S.-H."/>
            <person name="Stueber K."/>
            <person name="Theodoulou F.L."/>
            <person name="Tu H."/>
            <person name="Van de Peer Y."/>
            <person name="Verrier P.J."/>
            <person name="Waters E."/>
            <person name="Wood A."/>
            <person name="Yang L."/>
            <person name="Cove D."/>
            <person name="Cuming A."/>
            <person name="Hasebe M."/>
            <person name="Lucas S."/>
            <person name="Mishler D.B."/>
            <person name="Reski R."/>
            <person name="Grigoriev I."/>
            <person name="Quatrano R.S."/>
            <person name="Boore J.L."/>
        </authorList>
    </citation>
    <scope>NUCLEOTIDE SEQUENCE [LARGE SCALE GENOMIC DNA]</scope>
    <source>
        <strain evidence="6 7">cv. Gransden 2004</strain>
    </source>
</reference>
<keyword evidence="1" id="KW-0112">Calmodulin-binding</keyword>
<dbReference type="CDD" id="cd23767">
    <property type="entry name" value="IQCD"/>
    <property type="match status" value="1"/>
</dbReference>
<dbReference type="PANTHER" id="PTHR32295:SF280">
    <property type="entry name" value="DUF4005 DOMAIN-CONTAINING PROTEIN"/>
    <property type="match status" value="1"/>
</dbReference>
<evidence type="ECO:0000256" key="2">
    <source>
        <dbReference type="ARBA" id="ARBA00024341"/>
    </source>
</evidence>
<comment type="subunit">
    <text evidence="3">Binds to multiple calmodulin (CaM) in the presence of Ca(2+) and CaM-like proteins.</text>
</comment>
<feature type="compositionally biased region" description="Basic and acidic residues" evidence="4">
    <location>
        <begin position="48"/>
        <end position="66"/>
    </location>
</feature>
<feature type="region of interest" description="Disordered" evidence="4">
    <location>
        <begin position="273"/>
        <end position="292"/>
    </location>
</feature>
<dbReference type="InParanoid" id="A0A7I4C8D1"/>
<evidence type="ECO:0000256" key="4">
    <source>
        <dbReference type="SAM" id="MobiDB-lite"/>
    </source>
</evidence>
<evidence type="ECO:0000313" key="7">
    <source>
        <dbReference type="Proteomes" id="UP000006727"/>
    </source>
</evidence>
<evidence type="ECO:0000259" key="5">
    <source>
        <dbReference type="Pfam" id="PF13178"/>
    </source>
</evidence>
<accession>A0A7I4C8D1</accession>
<dbReference type="KEGG" id="ppp:112275341"/>
<dbReference type="InterPro" id="IPR025064">
    <property type="entry name" value="DUF4005"/>
</dbReference>
<dbReference type="Pfam" id="PF13178">
    <property type="entry name" value="DUF4005"/>
    <property type="match status" value="1"/>
</dbReference>
<feature type="region of interest" description="Disordered" evidence="4">
    <location>
        <begin position="639"/>
        <end position="715"/>
    </location>
</feature>
<dbReference type="OrthoDB" id="1972919at2759"/>
<reference evidence="6" key="3">
    <citation type="submission" date="2020-12" db="UniProtKB">
        <authorList>
            <consortium name="EnsemblPlants"/>
        </authorList>
    </citation>
    <scope>IDENTIFICATION</scope>
</reference>
<name>A0A7I4C8D1_PHYPA</name>
<feature type="compositionally biased region" description="Basic and acidic residues" evidence="4">
    <location>
        <begin position="579"/>
        <end position="598"/>
    </location>
</feature>
<evidence type="ECO:0000256" key="1">
    <source>
        <dbReference type="ARBA" id="ARBA00022860"/>
    </source>
</evidence>